<dbReference type="Pfam" id="PF18052">
    <property type="entry name" value="Rx_N"/>
    <property type="match status" value="1"/>
</dbReference>
<evidence type="ECO:0000259" key="8">
    <source>
        <dbReference type="Pfam" id="PF23247"/>
    </source>
</evidence>
<organism evidence="11 12">
    <name type="scientific">Vitis vinifera</name>
    <name type="common">Grape</name>
    <dbReference type="NCBI Taxonomy" id="29760"/>
    <lineage>
        <taxon>Eukaryota</taxon>
        <taxon>Viridiplantae</taxon>
        <taxon>Streptophyta</taxon>
        <taxon>Embryophyta</taxon>
        <taxon>Tracheophyta</taxon>
        <taxon>Spermatophyta</taxon>
        <taxon>Magnoliopsida</taxon>
        <taxon>eudicotyledons</taxon>
        <taxon>Gunneridae</taxon>
        <taxon>Pentapetalae</taxon>
        <taxon>rosids</taxon>
        <taxon>Vitales</taxon>
        <taxon>Vitaceae</taxon>
        <taxon>Viteae</taxon>
        <taxon>Vitis</taxon>
    </lineage>
</organism>
<dbReference type="Pfam" id="PF00931">
    <property type="entry name" value="NB-ARC"/>
    <property type="match status" value="1"/>
</dbReference>
<evidence type="ECO:0000256" key="3">
    <source>
        <dbReference type="ARBA" id="ARBA00022741"/>
    </source>
</evidence>
<dbReference type="Pfam" id="PF23247">
    <property type="entry name" value="LRR_RPS2"/>
    <property type="match status" value="1"/>
</dbReference>
<dbReference type="Gene3D" id="3.40.50.300">
    <property type="entry name" value="P-loop containing nucleotide triphosphate hydrolases"/>
    <property type="match status" value="1"/>
</dbReference>
<dbReference type="Proteomes" id="UP001227230">
    <property type="component" value="Chromosome 12"/>
</dbReference>
<dbReference type="SUPFAM" id="SSF52058">
    <property type="entry name" value="L domain-like"/>
    <property type="match status" value="2"/>
</dbReference>
<accession>A0ABY9D1G4</accession>
<dbReference type="InterPro" id="IPR056789">
    <property type="entry name" value="LRR_R13L1-DRL21"/>
</dbReference>
<dbReference type="Gene3D" id="1.10.10.10">
    <property type="entry name" value="Winged helix-like DNA-binding domain superfamily/Winged helix DNA-binding domain"/>
    <property type="match status" value="1"/>
</dbReference>
<feature type="domain" description="Disease resistance protein At4g27190-like leucine-rich repeats" evidence="8">
    <location>
        <begin position="1163"/>
        <end position="1297"/>
    </location>
</feature>
<dbReference type="InterPro" id="IPR036388">
    <property type="entry name" value="WH-like_DNA-bd_sf"/>
</dbReference>
<reference evidence="11 12" key="1">
    <citation type="journal article" date="2023" name="Hortic Res">
        <title>The complete reference genome for grapevine (Vitis vinifera L.) genetics and breeding.</title>
        <authorList>
            <person name="Shi X."/>
            <person name="Cao S."/>
            <person name="Wang X."/>
            <person name="Huang S."/>
            <person name="Wang Y."/>
            <person name="Liu Z."/>
            <person name="Liu W."/>
            <person name="Leng X."/>
            <person name="Peng Y."/>
            <person name="Wang N."/>
            <person name="Wang Y."/>
            <person name="Ma Z."/>
            <person name="Xu X."/>
            <person name="Zhang F."/>
            <person name="Xue H."/>
            <person name="Zhong H."/>
            <person name="Wang Y."/>
            <person name="Zhang K."/>
            <person name="Velt A."/>
            <person name="Avia K."/>
            <person name="Holtgrawe D."/>
            <person name="Grimplet J."/>
            <person name="Matus J.T."/>
            <person name="Ware D."/>
            <person name="Wu X."/>
            <person name="Wang H."/>
            <person name="Liu C."/>
            <person name="Fang Y."/>
            <person name="Rustenholz C."/>
            <person name="Cheng Z."/>
            <person name="Xiao H."/>
            <person name="Zhou Y."/>
        </authorList>
    </citation>
    <scope>NUCLEOTIDE SEQUENCE [LARGE SCALE GENOMIC DNA]</scope>
    <source>
        <strain evidence="12">cv. Pinot noir / PN40024</strain>
        <tissue evidence="11">Leaf</tissue>
    </source>
</reference>
<evidence type="ECO:0000259" key="9">
    <source>
        <dbReference type="Pfam" id="PF23559"/>
    </source>
</evidence>
<dbReference type="Pfam" id="PF23559">
    <property type="entry name" value="WHD_DRP"/>
    <property type="match status" value="1"/>
</dbReference>
<keyword evidence="3" id="KW-0547">Nucleotide-binding</keyword>
<dbReference type="PRINTS" id="PR00364">
    <property type="entry name" value="DISEASERSIST"/>
</dbReference>
<gene>
    <name evidence="11" type="ORF">VitviT2T_018741</name>
</gene>
<evidence type="ECO:0000256" key="2">
    <source>
        <dbReference type="ARBA" id="ARBA00022737"/>
    </source>
</evidence>
<protein>
    <recommendedName>
        <fullName evidence="13">Disease resistance RPP13-like protein 1</fullName>
    </recommendedName>
</protein>
<dbReference type="EMBL" id="CP126659">
    <property type="protein sequence ID" value="WKA00386.1"/>
    <property type="molecule type" value="Genomic_DNA"/>
</dbReference>
<dbReference type="PANTHER" id="PTHR36766:SF40">
    <property type="entry name" value="DISEASE RESISTANCE PROTEIN RGA3"/>
    <property type="match status" value="1"/>
</dbReference>
<name>A0ABY9D1G4_VITVI</name>
<evidence type="ECO:0000256" key="4">
    <source>
        <dbReference type="ARBA" id="ARBA00022821"/>
    </source>
</evidence>
<dbReference type="InterPro" id="IPR002182">
    <property type="entry name" value="NB-ARC"/>
</dbReference>
<dbReference type="InterPro" id="IPR058922">
    <property type="entry name" value="WHD_DRP"/>
</dbReference>
<feature type="domain" description="R13L1/DRL21-like LRR repeat region" evidence="10">
    <location>
        <begin position="705"/>
        <end position="829"/>
    </location>
</feature>
<feature type="domain" description="NB-ARC" evidence="6">
    <location>
        <begin position="181"/>
        <end position="363"/>
    </location>
</feature>
<dbReference type="InterPro" id="IPR057135">
    <property type="entry name" value="At4g27190-like_LRR"/>
</dbReference>
<dbReference type="Pfam" id="PF25019">
    <property type="entry name" value="LRR_R13L1-DRL21"/>
    <property type="match status" value="1"/>
</dbReference>
<dbReference type="SUPFAM" id="SSF52540">
    <property type="entry name" value="P-loop containing nucleoside triphosphate hydrolases"/>
    <property type="match status" value="1"/>
</dbReference>
<evidence type="ECO:0000259" key="10">
    <source>
        <dbReference type="Pfam" id="PF25019"/>
    </source>
</evidence>
<keyword evidence="5" id="KW-0067">ATP-binding</keyword>
<evidence type="ECO:0000256" key="1">
    <source>
        <dbReference type="ARBA" id="ARBA00022614"/>
    </source>
</evidence>
<dbReference type="SUPFAM" id="SSF52047">
    <property type="entry name" value="RNI-like"/>
    <property type="match status" value="1"/>
</dbReference>
<dbReference type="InterPro" id="IPR042197">
    <property type="entry name" value="Apaf_helical"/>
</dbReference>
<evidence type="ECO:0000313" key="11">
    <source>
        <dbReference type="EMBL" id="WKA00386.1"/>
    </source>
</evidence>
<keyword evidence="2" id="KW-0677">Repeat</keyword>
<evidence type="ECO:0000313" key="12">
    <source>
        <dbReference type="Proteomes" id="UP001227230"/>
    </source>
</evidence>
<evidence type="ECO:0000259" key="7">
    <source>
        <dbReference type="Pfam" id="PF18052"/>
    </source>
</evidence>
<dbReference type="Gene3D" id="3.80.10.10">
    <property type="entry name" value="Ribonuclease Inhibitor"/>
    <property type="match status" value="4"/>
</dbReference>
<keyword evidence="4" id="KW-0611">Plant defense</keyword>
<dbReference type="InterPro" id="IPR032675">
    <property type="entry name" value="LRR_dom_sf"/>
</dbReference>
<dbReference type="Gene3D" id="1.10.8.430">
    <property type="entry name" value="Helical domain of apoptotic protease-activating factors"/>
    <property type="match status" value="1"/>
</dbReference>
<proteinExistence type="predicted"/>
<dbReference type="Gene3D" id="1.20.5.4130">
    <property type="match status" value="1"/>
</dbReference>
<keyword evidence="12" id="KW-1185">Reference proteome</keyword>
<evidence type="ECO:0000259" key="6">
    <source>
        <dbReference type="Pfam" id="PF00931"/>
    </source>
</evidence>
<feature type="domain" description="Disease resistance protein winged helix" evidence="9">
    <location>
        <begin position="446"/>
        <end position="514"/>
    </location>
</feature>
<keyword evidence="1" id="KW-0433">Leucine-rich repeat</keyword>
<feature type="domain" description="Disease resistance N-terminal" evidence="7">
    <location>
        <begin position="10"/>
        <end position="100"/>
    </location>
</feature>
<dbReference type="InterPro" id="IPR027417">
    <property type="entry name" value="P-loop_NTPase"/>
</dbReference>
<evidence type="ECO:0008006" key="13">
    <source>
        <dbReference type="Google" id="ProtNLM"/>
    </source>
</evidence>
<dbReference type="PANTHER" id="PTHR36766">
    <property type="entry name" value="PLANT BROAD-SPECTRUM MILDEW RESISTANCE PROTEIN RPW8"/>
    <property type="match status" value="1"/>
</dbReference>
<sequence length="1425" mass="161076">MALEIFAGAFLSASLHVLFDRLASSEVWTFIGGQKVSEELLLELGMKLLVVDKVLDHAEVKQFTDERVKRWLVRVKNAVYDAEDLLDEITTEALRRKMEAADSQTGPTHVLNSFSTWFKAPLADHQSMESKVKKIIGKLEVLAQAIDVLALKGDGKKLPQRLPSTSLVDECCVYGRDEIKEEMIKGLLSDNTGRNKIDVISIVGMGGAGKTTLAQLLYNDGKVKGHFHLKAWVCVSEEFCLLKVTKSILEGIGSAASSHMQSENLDLLQQNLKDSLGDKKFLLVLDDVWEKCPSEGAGLRIPLLAAWEGLRIPLLAAGEGSKVVVTTRNRNVAKIMRADHTHPLEGLSQAHCWSLFEKLAFENGASGPYPQLESIGRKIVAKCQGLPLAVKALGCLLYSKTDRREWEQILESEIWDLQDHEIVPSLILSYRDLPLHLKRCFAYCSIFPKDHEFDKENLILLWMAEGLLQFSKSNERMGKVGEKYFDELVSKSFFQKSAFNKSCFVMHDLMHDLAQYISREFCIRVEDDKVQEISENTHHSLAFCRTFDRLVVFKRFEALAKIKCLRTYLEFSEEFPFYIPSKRGSVDLHAILSKWRYLRVLSLRFYRLTDLPDSIGELKYLRYLDISYTGIKKLPDSVCYLYNLQTMILSVYYHFIELPERMDKLINLRYLDIRGWREMPSHISTLKSLQKLSNFIVGQKGGSRIGELGELSDIGGRLEISEMQNVECARDALRANMKDKRHLDELSLAWRDEGTNDVIQSGVLNNLQPHPNLKQLTIAGYPGVAFPDWIGGGSSLSNLVTLLLWTCENCSSLPPLGQLPSLKHLSISGLKGVERVGREFYGDASSSIASKPSFPFLQTLRFDRMDNWEQWLCCGCEFHRLQELYIKKCPKLTGKLPEELPSLKKLEIDGCRGLLVASLQVPAIRELKMVGFGELQLKRPASGFTALQTSHIEISNVPQWRQLPLEPHELTITNLDAVESLLEEGIPQTHPSVMHDLKIRGCYFSRPLNRFGFSMVTLKSLQICDCNNVGFLLPELFRCHHPSLEELKIIDSKTDLSLSSSFSLSFSLAIFPRLIHFDISSVDGLESLSISISEGEPTSLRSLEIIKCDDLEYIELPALNSACYSISECWKLKSLALALSSLKRLSLAGCPQLLFHNDGLPFDLRELEIFKCNQLKPQVDWGLQRLASLTEFIIGGCQNVESFPEELLLPPTLTTLEMKYFPNLKSLDGRGLQQLTSLTKLSIRHCPQLQFIPQEGFQHFPSLMELEIEDCPGLQSFGEDILRHLSSLERLSICRCDALQSLTGSGLQHLTSLEKLEIRLCPKLQSLKEVGLPCLAPLKQLHISGLPELQSLTEVGLQHLTSLEILCIFNCPKLQSLTGERLPDSLSFLHIKNCPLLEQRCQFEEGQEWDYIAHIPRIYIGREAF</sequence>
<dbReference type="InterPro" id="IPR041118">
    <property type="entry name" value="Rx_N"/>
</dbReference>
<evidence type="ECO:0000256" key="5">
    <source>
        <dbReference type="ARBA" id="ARBA00022840"/>
    </source>
</evidence>